<dbReference type="EMBL" id="CYSF01000006">
    <property type="protein sequence ID" value="CUH83857.1"/>
    <property type="molecule type" value="Genomic_DNA"/>
</dbReference>
<keyword evidence="2" id="KW-1185">Reference proteome</keyword>
<sequence>MGQHSWGDQIAAETATQGMCAQTINAGVGRTETVATYVKDAVSSFCEPSAGSIGEFAQ</sequence>
<proteinExistence type="predicted"/>
<reference evidence="1 2" key="1">
    <citation type="submission" date="2015-09" db="EMBL/GenBank/DDBJ databases">
        <authorList>
            <consortium name="Swine Surveillance"/>
        </authorList>
    </citation>
    <scope>NUCLEOTIDE SEQUENCE [LARGE SCALE GENOMIC DNA]</scope>
    <source>
        <strain evidence="1 2">CECT 8383</strain>
    </source>
</reference>
<organism evidence="1 2">
    <name type="scientific">Thalassovita mediterranea</name>
    <dbReference type="NCBI Taxonomy" id="340021"/>
    <lineage>
        <taxon>Bacteria</taxon>
        <taxon>Pseudomonadati</taxon>
        <taxon>Pseudomonadota</taxon>
        <taxon>Alphaproteobacteria</taxon>
        <taxon>Rhodobacterales</taxon>
        <taxon>Roseobacteraceae</taxon>
        <taxon>Thalassovita</taxon>
    </lineage>
</organism>
<dbReference type="STRING" id="340021.TM5383_01060"/>
<dbReference type="AlphaFoldDB" id="A0A0P1H2V9"/>
<protein>
    <submittedName>
        <fullName evidence="1">Uncharacterized protein</fullName>
    </submittedName>
</protein>
<evidence type="ECO:0000313" key="1">
    <source>
        <dbReference type="EMBL" id="CUH83857.1"/>
    </source>
</evidence>
<name>A0A0P1H2V9_9RHOB</name>
<gene>
    <name evidence="1" type="ORF">TM5383_01060</name>
</gene>
<accession>A0A0P1H2V9</accession>
<dbReference type="Proteomes" id="UP000051681">
    <property type="component" value="Unassembled WGS sequence"/>
</dbReference>
<evidence type="ECO:0000313" key="2">
    <source>
        <dbReference type="Proteomes" id="UP000051681"/>
    </source>
</evidence>